<gene>
    <name evidence="1" type="ORF">SNEC2469_LOCUS28923</name>
</gene>
<accession>A0A813ATV5</accession>
<proteinExistence type="predicted"/>
<protein>
    <submittedName>
        <fullName evidence="1">Uncharacterized protein</fullName>
    </submittedName>
</protein>
<dbReference type="EMBL" id="CAJNJA010063910">
    <property type="protein sequence ID" value="CAE7880890.1"/>
    <property type="molecule type" value="Genomic_DNA"/>
</dbReference>
<name>A0A813ATV5_9DINO</name>
<keyword evidence="2" id="KW-1185">Reference proteome</keyword>
<evidence type="ECO:0000313" key="1">
    <source>
        <dbReference type="EMBL" id="CAE7880890.1"/>
    </source>
</evidence>
<reference evidence="1" key="1">
    <citation type="submission" date="2021-02" db="EMBL/GenBank/DDBJ databases">
        <authorList>
            <person name="Dougan E. K."/>
            <person name="Rhodes N."/>
            <person name="Thang M."/>
            <person name="Chan C."/>
        </authorList>
    </citation>
    <scope>NUCLEOTIDE SEQUENCE</scope>
</reference>
<evidence type="ECO:0000313" key="2">
    <source>
        <dbReference type="Proteomes" id="UP000601435"/>
    </source>
</evidence>
<organism evidence="1 2">
    <name type="scientific">Symbiodinium necroappetens</name>
    <dbReference type="NCBI Taxonomy" id="1628268"/>
    <lineage>
        <taxon>Eukaryota</taxon>
        <taxon>Sar</taxon>
        <taxon>Alveolata</taxon>
        <taxon>Dinophyceae</taxon>
        <taxon>Suessiales</taxon>
        <taxon>Symbiodiniaceae</taxon>
        <taxon>Symbiodinium</taxon>
    </lineage>
</organism>
<sequence length="98" mass="11200">VLEVHPWSSHRLATTITAILLRELIGYRVAFNPTENPRGLYERLQKVYQEEEVAHALLRRGENFEYANMEVWNTRIEASQSVAMVDAGAIGYHGYSGH</sequence>
<dbReference type="AlphaFoldDB" id="A0A813ATV5"/>
<comment type="caution">
    <text evidence="1">The sequence shown here is derived from an EMBL/GenBank/DDBJ whole genome shotgun (WGS) entry which is preliminary data.</text>
</comment>
<dbReference type="Proteomes" id="UP000601435">
    <property type="component" value="Unassembled WGS sequence"/>
</dbReference>
<feature type="non-terminal residue" evidence="1">
    <location>
        <position position="98"/>
    </location>
</feature>